<keyword evidence="1" id="KW-0732">Signal</keyword>
<evidence type="ECO:0000313" key="2">
    <source>
        <dbReference type="Proteomes" id="UP000035642"/>
    </source>
</evidence>
<dbReference type="Proteomes" id="UP000035642">
    <property type="component" value="Unassembled WGS sequence"/>
</dbReference>
<dbReference type="WBParaSite" id="ACAC_0001090401-mRNA-1">
    <property type="protein sequence ID" value="ACAC_0001090401-mRNA-1"/>
    <property type="gene ID" value="ACAC_0001090401"/>
</dbReference>
<evidence type="ECO:0000313" key="3">
    <source>
        <dbReference type="WBParaSite" id="ACAC_0001090401-mRNA-1"/>
    </source>
</evidence>
<reference evidence="3" key="2">
    <citation type="submission" date="2017-02" db="UniProtKB">
        <authorList>
            <consortium name="WormBaseParasite"/>
        </authorList>
    </citation>
    <scope>IDENTIFICATION</scope>
</reference>
<protein>
    <submittedName>
        <fullName evidence="3">RxLR-like protein</fullName>
    </submittedName>
</protein>
<accession>A0A0K0DI23</accession>
<evidence type="ECO:0000256" key="1">
    <source>
        <dbReference type="SAM" id="SignalP"/>
    </source>
</evidence>
<reference evidence="2" key="1">
    <citation type="submission" date="2012-09" db="EMBL/GenBank/DDBJ databases">
        <authorList>
            <person name="Martin A.A."/>
        </authorList>
    </citation>
    <scope>NUCLEOTIDE SEQUENCE</scope>
</reference>
<keyword evidence="2" id="KW-1185">Reference proteome</keyword>
<proteinExistence type="predicted"/>
<sequence>MILSLPLHLSVLSNLSPVNAGEALTQQSDLSMLRPLHFDPSFNARPMIDNVDETKNFRASAVDDNESFLLGVETPRDIQTEKVSNRTAHENNA</sequence>
<dbReference type="AlphaFoldDB" id="A0A0K0DI23"/>
<organism evidence="2 3">
    <name type="scientific">Angiostrongylus cantonensis</name>
    <name type="common">Rat lungworm</name>
    <dbReference type="NCBI Taxonomy" id="6313"/>
    <lineage>
        <taxon>Eukaryota</taxon>
        <taxon>Metazoa</taxon>
        <taxon>Ecdysozoa</taxon>
        <taxon>Nematoda</taxon>
        <taxon>Chromadorea</taxon>
        <taxon>Rhabditida</taxon>
        <taxon>Rhabditina</taxon>
        <taxon>Rhabditomorpha</taxon>
        <taxon>Strongyloidea</taxon>
        <taxon>Metastrongylidae</taxon>
        <taxon>Angiostrongylus</taxon>
    </lineage>
</organism>
<feature type="chain" id="PRO_5005326709" evidence="1">
    <location>
        <begin position="21"/>
        <end position="93"/>
    </location>
</feature>
<name>A0A0K0DI23_ANGCA</name>
<feature type="signal peptide" evidence="1">
    <location>
        <begin position="1"/>
        <end position="20"/>
    </location>
</feature>